<dbReference type="AlphaFoldDB" id="A0A3N2H765"/>
<reference evidence="8 9" key="1">
    <citation type="submission" date="2018-11" db="EMBL/GenBank/DDBJ databases">
        <title>Sequencing the genomes of 1000 actinobacteria strains.</title>
        <authorList>
            <person name="Klenk H.-P."/>
        </authorList>
    </citation>
    <scope>NUCLEOTIDE SEQUENCE [LARGE SCALE GENOMIC DNA]</scope>
    <source>
        <strain evidence="8 9">DSM 44348</strain>
    </source>
</reference>
<dbReference type="Pfam" id="PF06271">
    <property type="entry name" value="RDD"/>
    <property type="match status" value="1"/>
</dbReference>
<gene>
    <name evidence="8" type="ORF">EDD35_7203</name>
</gene>
<keyword evidence="5 6" id="KW-0472">Membrane</keyword>
<evidence type="ECO:0000256" key="1">
    <source>
        <dbReference type="ARBA" id="ARBA00004651"/>
    </source>
</evidence>
<dbReference type="GO" id="GO:0005886">
    <property type="term" value="C:plasma membrane"/>
    <property type="evidence" value="ECO:0007669"/>
    <property type="project" value="UniProtKB-SubCell"/>
</dbReference>
<sequence length="181" mass="18958">MTPPPDGGPGAAWFAALPAPARAHQGRPAGLVSRTLAAVLDCVVLALVLAGLYLGWAALDYSLDPVRFTFPAPTRLVTVAVATGAAVLYLAVCWSATGRSFGDQLLALRVVDRRGRPPRPVRALARAVACVFVPVGLLWVVAGGRRRSLQDLLLGTSVVYDWNPRLRPVSPGTSDAGDSPA</sequence>
<evidence type="ECO:0000256" key="5">
    <source>
        <dbReference type="ARBA" id="ARBA00023136"/>
    </source>
</evidence>
<evidence type="ECO:0000313" key="9">
    <source>
        <dbReference type="Proteomes" id="UP000274843"/>
    </source>
</evidence>
<protein>
    <submittedName>
        <fullName evidence="8">Putative RDD family membrane protein YckC</fullName>
    </submittedName>
</protein>
<dbReference type="RefSeq" id="WP_123686664.1">
    <property type="nucleotide sequence ID" value="NZ_JBHXOR010000010.1"/>
</dbReference>
<evidence type="ECO:0000256" key="6">
    <source>
        <dbReference type="SAM" id="Phobius"/>
    </source>
</evidence>
<dbReference type="Proteomes" id="UP000274843">
    <property type="component" value="Unassembled WGS sequence"/>
</dbReference>
<dbReference type="PANTHER" id="PTHR36115:SF6">
    <property type="entry name" value="PROLINE-RICH ANTIGEN HOMOLOG"/>
    <property type="match status" value="1"/>
</dbReference>
<accession>A0A3N2H765</accession>
<evidence type="ECO:0000259" key="7">
    <source>
        <dbReference type="Pfam" id="PF06271"/>
    </source>
</evidence>
<keyword evidence="9" id="KW-1185">Reference proteome</keyword>
<organism evidence="8 9">
    <name type="scientific">Amycolatopsis thermoflava</name>
    <dbReference type="NCBI Taxonomy" id="84480"/>
    <lineage>
        <taxon>Bacteria</taxon>
        <taxon>Bacillati</taxon>
        <taxon>Actinomycetota</taxon>
        <taxon>Actinomycetes</taxon>
        <taxon>Pseudonocardiales</taxon>
        <taxon>Pseudonocardiaceae</taxon>
        <taxon>Amycolatopsis</taxon>
        <taxon>Amycolatopsis methanolica group</taxon>
    </lineage>
</organism>
<feature type="transmembrane region" description="Helical" evidence="6">
    <location>
        <begin position="123"/>
        <end position="142"/>
    </location>
</feature>
<proteinExistence type="predicted"/>
<name>A0A3N2H765_9PSEU</name>
<feature type="domain" description="RDD" evidence="7">
    <location>
        <begin position="29"/>
        <end position="154"/>
    </location>
</feature>
<keyword evidence="4 6" id="KW-1133">Transmembrane helix</keyword>
<comment type="subcellular location">
    <subcellularLocation>
        <location evidence="1">Cell membrane</location>
        <topology evidence="1">Multi-pass membrane protein</topology>
    </subcellularLocation>
</comment>
<evidence type="ECO:0000313" key="8">
    <source>
        <dbReference type="EMBL" id="ROS44752.1"/>
    </source>
</evidence>
<evidence type="ECO:0000256" key="3">
    <source>
        <dbReference type="ARBA" id="ARBA00022692"/>
    </source>
</evidence>
<dbReference type="InterPro" id="IPR010432">
    <property type="entry name" value="RDD"/>
</dbReference>
<evidence type="ECO:0000256" key="4">
    <source>
        <dbReference type="ARBA" id="ARBA00022989"/>
    </source>
</evidence>
<keyword evidence="3 6" id="KW-0812">Transmembrane</keyword>
<evidence type="ECO:0000256" key="2">
    <source>
        <dbReference type="ARBA" id="ARBA00022475"/>
    </source>
</evidence>
<dbReference type="PANTHER" id="PTHR36115">
    <property type="entry name" value="PROLINE-RICH ANTIGEN HOMOLOG-RELATED"/>
    <property type="match status" value="1"/>
</dbReference>
<keyword evidence="2" id="KW-1003">Cell membrane</keyword>
<feature type="transmembrane region" description="Helical" evidence="6">
    <location>
        <begin position="76"/>
        <end position="96"/>
    </location>
</feature>
<dbReference type="EMBL" id="RKHY01000001">
    <property type="protein sequence ID" value="ROS44752.1"/>
    <property type="molecule type" value="Genomic_DNA"/>
</dbReference>
<feature type="transmembrane region" description="Helical" evidence="6">
    <location>
        <begin position="36"/>
        <end position="56"/>
    </location>
</feature>
<comment type="caution">
    <text evidence="8">The sequence shown here is derived from an EMBL/GenBank/DDBJ whole genome shotgun (WGS) entry which is preliminary data.</text>
</comment>
<dbReference type="InterPro" id="IPR051791">
    <property type="entry name" value="Pra-immunoreactive"/>
</dbReference>
<dbReference type="GeneID" id="301848439"/>